<dbReference type="OrthoDB" id="1005072at2"/>
<evidence type="ECO:0008006" key="3">
    <source>
        <dbReference type="Google" id="ProtNLM"/>
    </source>
</evidence>
<dbReference type="InterPro" id="IPR021272">
    <property type="entry name" value="DUF2851"/>
</dbReference>
<organism evidence="1 2">
    <name type="scientific">Sphingobacterium psychroaquaticum</name>
    <dbReference type="NCBI Taxonomy" id="561061"/>
    <lineage>
        <taxon>Bacteria</taxon>
        <taxon>Pseudomonadati</taxon>
        <taxon>Bacteroidota</taxon>
        <taxon>Sphingobacteriia</taxon>
        <taxon>Sphingobacteriales</taxon>
        <taxon>Sphingobacteriaceae</taxon>
        <taxon>Sphingobacterium</taxon>
    </lineage>
</organism>
<dbReference type="Pfam" id="PF11013">
    <property type="entry name" value="DUF2851"/>
    <property type="match status" value="1"/>
</dbReference>
<dbReference type="EMBL" id="FXAU01000001">
    <property type="protein sequence ID" value="SMG13265.1"/>
    <property type="molecule type" value="Genomic_DNA"/>
</dbReference>
<gene>
    <name evidence="1" type="ORF">SAMN05660862_0754</name>
</gene>
<evidence type="ECO:0000313" key="1">
    <source>
        <dbReference type="EMBL" id="SMG13265.1"/>
    </source>
</evidence>
<protein>
    <recommendedName>
        <fullName evidence="3">DUF2851 domain-containing protein</fullName>
    </recommendedName>
</protein>
<keyword evidence="2" id="KW-1185">Reference proteome</keyword>
<dbReference type="Proteomes" id="UP000192980">
    <property type="component" value="Unassembled WGS sequence"/>
</dbReference>
<dbReference type="RefSeq" id="WP_085471599.1">
    <property type="nucleotide sequence ID" value="NZ_FXAU01000001.1"/>
</dbReference>
<dbReference type="STRING" id="561061.SAMN05660862_0754"/>
<name>A0A1X7IF84_9SPHI</name>
<evidence type="ECO:0000313" key="2">
    <source>
        <dbReference type="Proteomes" id="UP000192980"/>
    </source>
</evidence>
<sequence>MIAEELLHFVWQLRLFNQFELRSQTGEKIKILHTGWHNRNAGPDFMHSHILIDDYDWHGHVEIHVDSADWRRHQHDRDPAYNNVILHVVYKKPMPVTRADGTIIPTLVLKEHVDGHLLDTYADIMKGFDWIPCARHLPAVEMPYRIQMLDRALSERLETRAADIQTLSKEMQGDWERVLFVMVCRAFGMKVNADTFFDFGRALNFNLVKRYHQEPLKLEAYFFGMAGMLRGAKDDSYLLSLQREYGYLQVLHNLTDNDHFQWKFLRMRPFNFPTIRMAQLAALYGETPYWFQRIKSAEQPKDIFSLFEKIKVNLYWQSHFLFAKETKVHRVGLTETFASHILINAFIPVMYSYALLVGEEALRLKALGWLTHLPAEKNKVTTSFDALGVPIHNAADSQAALQVYQHYCTHKQCLRCAIGTSLFRR</sequence>
<reference evidence="1 2" key="1">
    <citation type="submission" date="2017-04" db="EMBL/GenBank/DDBJ databases">
        <authorList>
            <person name="Afonso C.L."/>
            <person name="Miller P.J."/>
            <person name="Scott M.A."/>
            <person name="Spackman E."/>
            <person name="Goraichik I."/>
            <person name="Dimitrov K.M."/>
            <person name="Suarez D.L."/>
            <person name="Swayne D.E."/>
        </authorList>
    </citation>
    <scope>NUCLEOTIDE SEQUENCE [LARGE SCALE GENOMIC DNA]</scope>
    <source>
        <strain evidence="1 2">DSM 22418</strain>
    </source>
</reference>
<accession>A0A1X7IF84</accession>
<dbReference type="AlphaFoldDB" id="A0A1X7IF84"/>
<proteinExistence type="predicted"/>